<dbReference type="RefSeq" id="WP_240172388.1">
    <property type="nucleotide sequence ID" value="NZ_CP092365.1"/>
</dbReference>
<evidence type="ECO:0000256" key="1">
    <source>
        <dbReference type="SAM" id="MobiDB-lite"/>
    </source>
</evidence>
<dbReference type="InterPro" id="IPR012347">
    <property type="entry name" value="Ferritin-like"/>
</dbReference>
<evidence type="ECO:0000313" key="4">
    <source>
        <dbReference type="Proteomes" id="UP001055200"/>
    </source>
</evidence>
<dbReference type="EMBL" id="CP092365">
    <property type="protein sequence ID" value="ULN54189.1"/>
    <property type="molecule type" value="Genomic_DNA"/>
</dbReference>
<protein>
    <submittedName>
        <fullName evidence="3">DUF2202 domain-containing protein</fullName>
    </submittedName>
</protein>
<feature type="region of interest" description="Disordered" evidence="1">
    <location>
        <begin position="153"/>
        <end position="191"/>
    </location>
</feature>
<dbReference type="Proteomes" id="UP001055200">
    <property type="component" value="Chromosome"/>
</dbReference>
<evidence type="ECO:0000259" key="2">
    <source>
        <dbReference type="Pfam" id="PF09968"/>
    </source>
</evidence>
<dbReference type="Pfam" id="PF09968">
    <property type="entry name" value="DUF2202"/>
    <property type="match status" value="1"/>
</dbReference>
<feature type="domain" description="DUF2202" evidence="2">
    <location>
        <begin position="22"/>
        <end position="158"/>
    </location>
</feature>
<dbReference type="InterPro" id="IPR009078">
    <property type="entry name" value="Ferritin-like_SF"/>
</dbReference>
<reference evidence="3" key="1">
    <citation type="submission" date="2022-08" db="EMBL/GenBank/DDBJ databases">
        <title>Complete genome sequence of 14 non-tuberculosis mycobacteria type-strains.</title>
        <authorList>
            <person name="Igarashi Y."/>
            <person name="Osugi A."/>
            <person name="Mitarai S."/>
        </authorList>
    </citation>
    <scope>NUCLEOTIDE SEQUENCE</scope>
    <source>
        <strain evidence="3">DSM 45575</strain>
    </source>
</reference>
<evidence type="ECO:0000313" key="3">
    <source>
        <dbReference type="EMBL" id="ULN54189.1"/>
    </source>
</evidence>
<accession>A0ABY3U2K7</accession>
<gene>
    <name evidence="3" type="ORF">MIU77_08005</name>
</gene>
<dbReference type="CDD" id="cd01048">
    <property type="entry name" value="Ferritin_like_AB2"/>
    <property type="match status" value="1"/>
</dbReference>
<organism evidence="3 4">
    <name type="scientific">Mycolicibacillus parakoreensis</name>
    <dbReference type="NCBI Taxonomy" id="1069221"/>
    <lineage>
        <taxon>Bacteria</taxon>
        <taxon>Bacillati</taxon>
        <taxon>Actinomycetota</taxon>
        <taxon>Actinomycetes</taxon>
        <taxon>Mycobacteriales</taxon>
        <taxon>Mycobacteriaceae</taxon>
        <taxon>Mycolicibacillus</taxon>
    </lineage>
</organism>
<dbReference type="SUPFAM" id="SSF47240">
    <property type="entry name" value="Ferritin-like"/>
    <property type="match status" value="1"/>
</dbReference>
<name>A0ABY3U2K7_9MYCO</name>
<sequence length="191" mass="20995">MNGDDTAGPSRGGPLSDGERADLVLMREEERLARDLYRRFHQAWGVPVFDNIAASEQRHHDAIGRLLDRYGVPDPSAGQPAGVYAEADLQNAYDRWLARGLSSVEEAYAVGVELETGDIADLTAAAEDSEKADIHRVYENLRAASENHLRAFDRQTAKRPYGGGRRGWRGGAHRGGGEGYGHRGGRGRRDR</sequence>
<feature type="region of interest" description="Disordered" evidence="1">
    <location>
        <begin position="1"/>
        <end position="21"/>
    </location>
</feature>
<dbReference type="InterPro" id="IPR019243">
    <property type="entry name" value="DUF2202"/>
</dbReference>
<dbReference type="Gene3D" id="1.20.1260.10">
    <property type="match status" value="1"/>
</dbReference>
<keyword evidence="4" id="KW-1185">Reference proteome</keyword>
<proteinExistence type="predicted"/>